<evidence type="ECO:0000313" key="2">
    <source>
        <dbReference type="Proteomes" id="UP000323994"/>
    </source>
</evidence>
<accession>A0A5M8QT52</accession>
<dbReference type="AlphaFoldDB" id="A0A5M8QT52"/>
<dbReference type="EMBL" id="VBSN01000049">
    <property type="protein sequence ID" value="KAA6438230.1"/>
    <property type="molecule type" value="Genomic_DNA"/>
</dbReference>
<sequence length="322" mass="36384">MNASKHMNSRIAVLLIACLTFLSGCESLVNDLDQDKLPKTESRLAVECYISPQSPRLEAVITQSQPLFGPATYNPEFVKNAQVFLSDGQNRVQLMFQDSAFNYMADTTAFRIVAGKTYTLTVDDGKRFVKATCTVPVKSPVIKSFTVEKIYSGFGTDSLASIKLSWEDIKGESNYYDIRGYSVLEQTTLRFDNETNDAVPFRSINKLQLYFGEKNIYNDINLDGITFNIPESKIYLQPNTEFTYQDKDGVKKSFYTNPKISEVRLEVLHIDENYYKFYRSLANTDFQDNPFVEPTLIYSNIEGGLGCFGAFNSSGKTANPDF</sequence>
<dbReference type="Pfam" id="PF14054">
    <property type="entry name" value="DUF4249"/>
    <property type="match status" value="1"/>
</dbReference>
<organism evidence="1 2">
    <name type="scientific">Dyadobacter flavalbus</name>
    <dbReference type="NCBI Taxonomy" id="2579942"/>
    <lineage>
        <taxon>Bacteria</taxon>
        <taxon>Pseudomonadati</taxon>
        <taxon>Bacteroidota</taxon>
        <taxon>Cytophagia</taxon>
        <taxon>Cytophagales</taxon>
        <taxon>Spirosomataceae</taxon>
        <taxon>Dyadobacter</taxon>
    </lineage>
</organism>
<protein>
    <submittedName>
        <fullName evidence="1">DUF4249 domain-containing protein</fullName>
    </submittedName>
</protein>
<evidence type="ECO:0000313" key="1">
    <source>
        <dbReference type="EMBL" id="KAA6438230.1"/>
    </source>
</evidence>
<gene>
    <name evidence="1" type="ORF">FEM33_16115</name>
</gene>
<dbReference type="InterPro" id="IPR025345">
    <property type="entry name" value="DUF4249"/>
</dbReference>
<reference evidence="1 2" key="1">
    <citation type="submission" date="2019-05" db="EMBL/GenBank/DDBJ databases">
        <authorList>
            <person name="Qu J.-H."/>
        </authorList>
    </citation>
    <scope>NUCLEOTIDE SEQUENCE [LARGE SCALE GENOMIC DNA]</scope>
    <source>
        <strain evidence="1 2">NS28</strain>
    </source>
</reference>
<keyword evidence="2" id="KW-1185">Reference proteome</keyword>
<name>A0A5M8QT52_9BACT</name>
<comment type="caution">
    <text evidence="1">The sequence shown here is derived from an EMBL/GenBank/DDBJ whole genome shotgun (WGS) entry which is preliminary data.</text>
</comment>
<proteinExistence type="predicted"/>
<dbReference type="PROSITE" id="PS51257">
    <property type="entry name" value="PROKAR_LIPOPROTEIN"/>
    <property type="match status" value="1"/>
</dbReference>
<dbReference type="Proteomes" id="UP000323994">
    <property type="component" value="Unassembled WGS sequence"/>
</dbReference>